<feature type="transmembrane region" description="Helical" evidence="6">
    <location>
        <begin position="26"/>
        <end position="49"/>
    </location>
</feature>
<feature type="transmembrane region" description="Helical" evidence="6">
    <location>
        <begin position="337"/>
        <end position="357"/>
    </location>
</feature>
<feature type="transmembrane region" description="Helical" evidence="6">
    <location>
        <begin position="213"/>
        <end position="235"/>
    </location>
</feature>
<feature type="compositionally biased region" description="Polar residues" evidence="5">
    <location>
        <begin position="462"/>
        <end position="473"/>
    </location>
</feature>
<feature type="region of interest" description="Disordered" evidence="5">
    <location>
        <begin position="458"/>
        <end position="480"/>
    </location>
</feature>
<accession>A0A6J4IG32</accession>
<name>A0A6J4IG32_9CHLR</name>
<evidence type="ECO:0000256" key="5">
    <source>
        <dbReference type="SAM" id="MobiDB-lite"/>
    </source>
</evidence>
<protein>
    <submittedName>
        <fullName evidence="8">Uncharacterized MFS-type transporter</fullName>
    </submittedName>
</protein>
<dbReference type="GO" id="GO:0022857">
    <property type="term" value="F:transmembrane transporter activity"/>
    <property type="evidence" value="ECO:0007669"/>
    <property type="project" value="InterPro"/>
</dbReference>
<keyword evidence="4 6" id="KW-0472">Membrane</keyword>
<evidence type="ECO:0000256" key="6">
    <source>
        <dbReference type="SAM" id="Phobius"/>
    </source>
</evidence>
<feature type="transmembrane region" description="Helical" evidence="6">
    <location>
        <begin position="241"/>
        <end position="260"/>
    </location>
</feature>
<feature type="transmembrane region" description="Helical" evidence="6">
    <location>
        <begin position="435"/>
        <end position="454"/>
    </location>
</feature>
<feature type="domain" description="Major facilitator superfamily (MFS) profile" evidence="7">
    <location>
        <begin position="27"/>
        <end position="462"/>
    </location>
</feature>
<feature type="transmembrane region" description="Helical" evidence="6">
    <location>
        <begin position="363"/>
        <end position="388"/>
    </location>
</feature>
<evidence type="ECO:0000256" key="3">
    <source>
        <dbReference type="ARBA" id="ARBA00022989"/>
    </source>
</evidence>
<evidence type="ECO:0000313" key="8">
    <source>
        <dbReference type="EMBL" id="CAA9249576.1"/>
    </source>
</evidence>
<feature type="transmembrane region" description="Helical" evidence="6">
    <location>
        <begin position="178"/>
        <end position="201"/>
    </location>
</feature>
<dbReference type="PANTHER" id="PTHR23501:SF154">
    <property type="entry name" value="MULTIDRUG-EFFLUX TRANSPORTER RV1634-RELATED"/>
    <property type="match status" value="1"/>
</dbReference>
<dbReference type="InterPro" id="IPR036259">
    <property type="entry name" value="MFS_trans_sf"/>
</dbReference>
<organism evidence="8">
    <name type="scientific">uncultured Chloroflexia bacterium</name>
    <dbReference type="NCBI Taxonomy" id="1672391"/>
    <lineage>
        <taxon>Bacteria</taxon>
        <taxon>Bacillati</taxon>
        <taxon>Chloroflexota</taxon>
        <taxon>Chloroflexia</taxon>
        <taxon>environmental samples</taxon>
    </lineage>
</organism>
<dbReference type="AlphaFoldDB" id="A0A6J4IG32"/>
<dbReference type="SUPFAM" id="SSF103473">
    <property type="entry name" value="MFS general substrate transporter"/>
    <property type="match status" value="1"/>
</dbReference>
<dbReference type="PROSITE" id="PS50850">
    <property type="entry name" value="MFS"/>
    <property type="match status" value="1"/>
</dbReference>
<comment type="subcellular location">
    <subcellularLocation>
        <location evidence="1">Cell membrane</location>
        <topology evidence="1">Multi-pass membrane protein</topology>
    </subcellularLocation>
</comment>
<keyword evidence="3 6" id="KW-1133">Transmembrane helix</keyword>
<dbReference type="Pfam" id="PF07690">
    <property type="entry name" value="MFS_1"/>
    <property type="match status" value="1"/>
</dbReference>
<keyword evidence="2 6" id="KW-0812">Transmembrane</keyword>
<dbReference type="EMBL" id="CADCTK010000419">
    <property type="protein sequence ID" value="CAA9249576.1"/>
    <property type="molecule type" value="Genomic_DNA"/>
</dbReference>
<evidence type="ECO:0000256" key="4">
    <source>
        <dbReference type="ARBA" id="ARBA00023136"/>
    </source>
</evidence>
<feature type="transmembrane region" description="Helical" evidence="6">
    <location>
        <begin position="267"/>
        <end position="287"/>
    </location>
</feature>
<dbReference type="Gene3D" id="1.20.1250.20">
    <property type="entry name" value="MFS general substrate transporter like domains"/>
    <property type="match status" value="1"/>
</dbReference>
<dbReference type="InterPro" id="IPR011701">
    <property type="entry name" value="MFS"/>
</dbReference>
<dbReference type="Gene3D" id="1.20.1720.10">
    <property type="entry name" value="Multidrug resistance protein D"/>
    <property type="match status" value="1"/>
</dbReference>
<proteinExistence type="predicted"/>
<evidence type="ECO:0000256" key="2">
    <source>
        <dbReference type="ARBA" id="ARBA00022692"/>
    </source>
</evidence>
<dbReference type="PANTHER" id="PTHR23501">
    <property type="entry name" value="MAJOR FACILITATOR SUPERFAMILY"/>
    <property type="match status" value="1"/>
</dbReference>
<reference evidence="8" key="1">
    <citation type="submission" date="2020-02" db="EMBL/GenBank/DDBJ databases">
        <authorList>
            <person name="Meier V. D."/>
        </authorList>
    </citation>
    <scope>NUCLEOTIDE SEQUENCE</scope>
    <source>
        <strain evidence="8">AVDCRST_MAG26</strain>
    </source>
</reference>
<feature type="transmembrane region" description="Helical" evidence="6">
    <location>
        <begin position="61"/>
        <end position="81"/>
    </location>
</feature>
<feature type="transmembrane region" description="Helical" evidence="6">
    <location>
        <begin position="93"/>
        <end position="111"/>
    </location>
</feature>
<feature type="transmembrane region" description="Helical" evidence="6">
    <location>
        <begin position="117"/>
        <end position="138"/>
    </location>
</feature>
<dbReference type="InterPro" id="IPR020846">
    <property type="entry name" value="MFS_dom"/>
</dbReference>
<sequence length="480" mass="48349">MTEEVAQRTPVPDATPSSTWEGHLRWLTIGLVITVVGAAFEALAVGTVLPVTVRELGGLHLYGWAFSAYLLTSLVGITVAGGEADRLGPARPFLVGVGLFVVGLLAGGLAPSMPILIASRAVQGLGSGFIGSIAYLAIARGYPPALKPRMIALMSSAWVVPGLVGPVVAGVVADVAGWRWVFLGLVPVMVVAAGMALRGLVQLGGGSEAARDWRRIGTAVALAAGAGLLLSGLQARRLDLGLLQVIGGGAIALPALRSLMPAGTLRAAFGIPAAVLTSGLLNLAFFGSDAFIPLGLTAVRGRSVTEAGLALTAATLTWTAGSWLQARWSPNHGRRQLISAGLAITAVGVASVIAMLLPPVPPLLAPAMWGIAGLGMGIAYSTLSLVVLENAPGGQEGVATSAVQLMNMLGSAVGTGIGGAVIARATTGGQGPGEGIIQQSILMTIVLAVALLAAQRLPSRPPTKSSRPGTSETAAHPIGT</sequence>
<feature type="transmembrane region" description="Helical" evidence="6">
    <location>
        <begin position="150"/>
        <end position="172"/>
    </location>
</feature>
<gene>
    <name evidence="8" type="ORF">AVDCRST_MAG26-1839</name>
</gene>
<evidence type="ECO:0000256" key="1">
    <source>
        <dbReference type="ARBA" id="ARBA00004651"/>
    </source>
</evidence>
<feature type="transmembrane region" description="Helical" evidence="6">
    <location>
        <begin position="400"/>
        <end position="423"/>
    </location>
</feature>
<evidence type="ECO:0000259" key="7">
    <source>
        <dbReference type="PROSITE" id="PS50850"/>
    </source>
</evidence>
<dbReference type="GO" id="GO:0005886">
    <property type="term" value="C:plasma membrane"/>
    <property type="evidence" value="ECO:0007669"/>
    <property type="project" value="UniProtKB-SubCell"/>
</dbReference>